<evidence type="ECO:0000256" key="1">
    <source>
        <dbReference type="ARBA" id="ARBA00004255"/>
    </source>
</evidence>
<keyword evidence="13" id="KW-1185">Reference proteome</keyword>
<evidence type="ECO:0000256" key="9">
    <source>
        <dbReference type="ARBA" id="ARBA00023136"/>
    </source>
</evidence>
<accession>A0A8H4KQD5</accession>
<dbReference type="InterPro" id="IPR006822">
    <property type="entry name" value="Coatomer_esu"/>
</dbReference>
<dbReference type="PANTHER" id="PTHR10805">
    <property type="entry name" value="COATOMER SUBUNIT EPSILON"/>
    <property type="match status" value="1"/>
</dbReference>
<dbReference type="GO" id="GO:0015031">
    <property type="term" value="P:protein transport"/>
    <property type="evidence" value="ECO:0007669"/>
    <property type="project" value="UniProtKB-UniRule"/>
</dbReference>
<keyword evidence="8 11" id="KW-0333">Golgi apparatus</keyword>
<evidence type="ECO:0000256" key="6">
    <source>
        <dbReference type="ARBA" id="ARBA00022892"/>
    </source>
</evidence>
<organism evidence="12 13">
    <name type="scientific">Fusarium austroafricanum</name>
    <dbReference type="NCBI Taxonomy" id="2364996"/>
    <lineage>
        <taxon>Eukaryota</taxon>
        <taxon>Fungi</taxon>
        <taxon>Dikarya</taxon>
        <taxon>Ascomycota</taxon>
        <taxon>Pezizomycotina</taxon>
        <taxon>Sordariomycetes</taxon>
        <taxon>Hypocreomycetidae</taxon>
        <taxon>Hypocreales</taxon>
        <taxon>Nectriaceae</taxon>
        <taxon>Fusarium</taxon>
        <taxon>Fusarium concolor species complex</taxon>
    </lineage>
</organism>
<keyword evidence="7 11" id="KW-0653">Protein transport</keyword>
<name>A0A8H4KQD5_9HYPO</name>
<keyword evidence="4 11" id="KW-0813">Transport</keyword>
<dbReference type="GO" id="GO:0006890">
    <property type="term" value="P:retrograde vesicle-mediated transport, Golgi to endoplasmic reticulum"/>
    <property type="evidence" value="ECO:0007669"/>
    <property type="project" value="UniProtKB-UniRule"/>
</dbReference>
<evidence type="ECO:0000256" key="8">
    <source>
        <dbReference type="ARBA" id="ARBA00023034"/>
    </source>
</evidence>
<protein>
    <recommendedName>
        <fullName evidence="11">Coatomer subunit epsilon</fullName>
    </recommendedName>
</protein>
<dbReference type="PANTHER" id="PTHR10805:SF0">
    <property type="entry name" value="COATOMER SUBUNIT EPSILON"/>
    <property type="match status" value="1"/>
</dbReference>
<proteinExistence type="inferred from homology"/>
<dbReference type="Pfam" id="PF04733">
    <property type="entry name" value="Coatomer_E"/>
    <property type="match status" value="1"/>
</dbReference>
<evidence type="ECO:0000313" key="12">
    <source>
        <dbReference type="EMBL" id="KAF4454325.1"/>
    </source>
</evidence>
<gene>
    <name evidence="12" type="ORF">F53441_3141</name>
</gene>
<dbReference type="PIRSF" id="PIRSF016478">
    <property type="entry name" value="Coatomer_esu"/>
    <property type="match status" value="1"/>
</dbReference>
<keyword evidence="10 11" id="KW-0968">Cytoplasmic vesicle</keyword>
<dbReference type="InterPro" id="IPR011990">
    <property type="entry name" value="TPR-like_helical_dom_sf"/>
</dbReference>
<evidence type="ECO:0000256" key="7">
    <source>
        <dbReference type="ARBA" id="ARBA00022927"/>
    </source>
</evidence>
<comment type="similarity">
    <text evidence="3 11">Belongs to the COPE family.</text>
</comment>
<sequence length="294" mass="31658">MDPYSTEGELINIHNHFHQGQYQEVIDFDTSSFSPDNALPARILVLRARLALGQAEDVLGDLKGESEPELQALSALAELNLGKTDSTVQAIEKLASSAADNTTVQVIGGTVLQAAGKSEEALALLTQHQGSLDAVSLIAQIHLQQNRTDLALKEVSAARRWAQDSLLVNLAESWVGLRVGGEKYQQAFYVFEELAQAPSTSSVRSLVSQAVCELHLGRTEEAQAALEQALEKDANNADAIANLLVLNIISGSQSDELTQKLQSVKPGHQFLADLEEKSSLFDKAATKYSPKVSA</sequence>
<dbReference type="Proteomes" id="UP000605986">
    <property type="component" value="Unassembled WGS sequence"/>
</dbReference>
<dbReference type="SUPFAM" id="SSF48452">
    <property type="entry name" value="TPR-like"/>
    <property type="match status" value="1"/>
</dbReference>
<keyword evidence="6 11" id="KW-0931">ER-Golgi transport</keyword>
<comment type="subcellular location">
    <subcellularLocation>
        <location evidence="2">Cytoplasmic vesicle</location>
        <location evidence="2">COPI-coated vesicle membrane</location>
        <topology evidence="2">Peripheral membrane protein</topology>
        <orientation evidence="2">Cytoplasmic side</orientation>
    </subcellularLocation>
    <subcellularLocation>
        <location evidence="1">Golgi apparatus membrane</location>
        <topology evidence="1">Peripheral membrane protein</topology>
        <orientation evidence="1">Cytoplasmic side</orientation>
    </subcellularLocation>
</comment>
<dbReference type="EMBL" id="JAADJG010000128">
    <property type="protein sequence ID" value="KAF4454325.1"/>
    <property type="molecule type" value="Genomic_DNA"/>
</dbReference>
<evidence type="ECO:0000256" key="10">
    <source>
        <dbReference type="ARBA" id="ARBA00023329"/>
    </source>
</evidence>
<dbReference type="GO" id="GO:0006891">
    <property type="term" value="P:intra-Golgi vesicle-mediated transport"/>
    <property type="evidence" value="ECO:0007669"/>
    <property type="project" value="TreeGrafter"/>
</dbReference>
<dbReference type="GO" id="GO:0005198">
    <property type="term" value="F:structural molecule activity"/>
    <property type="evidence" value="ECO:0007669"/>
    <property type="project" value="UniProtKB-UniRule"/>
</dbReference>
<evidence type="ECO:0000313" key="13">
    <source>
        <dbReference type="Proteomes" id="UP000605986"/>
    </source>
</evidence>
<evidence type="ECO:0000256" key="4">
    <source>
        <dbReference type="ARBA" id="ARBA00022448"/>
    </source>
</evidence>
<dbReference type="Gene3D" id="1.25.40.10">
    <property type="entry name" value="Tetratricopeptide repeat domain"/>
    <property type="match status" value="1"/>
</dbReference>
<comment type="caution">
    <text evidence="12">The sequence shown here is derived from an EMBL/GenBank/DDBJ whole genome shotgun (WGS) entry which is preliminary data.</text>
</comment>
<evidence type="ECO:0000256" key="3">
    <source>
        <dbReference type="ARBA" id="ARBA00008827"/>
    </source>
</evidence>
<evidence type="ECO:0000256" key="2">
    <source>
        <dbReference type="ARBA" id="ARBA00004347"/>
    </source>
</evidence>
<dbReference type="GO" id="GO:0030126">
    <property type="term" value="C:COPI vesicle coat"/>
    <property type="evidence" value="ECO:0007669"/>
    <property type="project" value="TreeGrafter"/>
</dbReference>
<dbReference type="OrthoDB" id="310217at2759"/>
<keyword evidence="5 11" id="KW-0963">Cytoplasm</keyword>
<dbReference type="AlphaFoldDB" id="A0A8H4KQD5"/>
<keyword evidence="9 11" id="KW-0472">Membrane</keyword>
<dbReference type="GO" id="GO:0000139">
    <property type="term" value="C:Golgi membrane"/>
    <property type="evidence" value="ECO:0007669"/>
    <property type="project" value="UniProtKB-SubCell"/>
</dbReference>
<evidence type="ECO:0000256" key="5">
    <source>
        <dbReference type="ARBA" id="ARBA00022490"/>
    </source>
</evidence>
<dbReference type="GO" id="GO:0006888">
    <property type="term" value="P:endoplasmic reticulum to Golgi vesicle-mediated transport"/>
    <property type="evidence" value="ECO:0007669"/>
    <property type="project" value="TreeGrafter"/>
</dbReference>
<reference evidence="12" key="1">
    <citation type="submission" date="2020-01" db="EMBL/GenBank/DDBJ databases">
        <title>Identification and distribution of gene clusters putatively required for synthesis of sphingolipid metabolism inhibitors in phylogenetically diverse species of the filamentous fungus Fusarium.</title>
        <authorList>
            <person name="Kim H.-S."/>
            <person name="Busman M."/>
            <person name="Brown D.W."/>
            <person name="Divon H."/>
            <person name="Uhlig S."/>
            <person name="Proctor R.H."/>
        </authorList>
    </citation>
    <scope>NUCLEOTIDE SEQUENCE</scope>
    <source>
        <strain evidence="12">NRRL 53441</strain>
    </source>
</reference>
<dbReference type="FunFam" id="1.25.40.10:FF:000613">
    <property type="entry name" value="Coatomer subunit epsilon"/>
    <property type="match status" value="1"/>
</dbReference>
<evidence type="ECO:0000256" key="11">
    <source>
        <dbReference type="PIRNR" id="PIRNR016478"/>
    </source>
</evidence>
<comment type="function">
    <text evidence="11">The coatomer is a cytosolic protein complex that binds to dilysine motifs and reversibly associates with Golgi non-clathrin-coated vesicles, which further mediate biosynthetic protein transport from the ER, via the Golgi up to the trans Golgi network. The coatomer complex is required for budding from Golgi membranes, and is essential for the retrograde Golgi-to-ER transport of dilysine-tagged proteins.</text>
</comment>